<dbReference type="RefSeq" id="WP_200591962.1">
    <property type="nucleotide sequence ID" value="NZ_JAEPBG010000004.1"/>
</dbReference>
<protein>
    <submittedName>
        <fullName evidence="2">Uncharacterized protein</fullName>
    </submittedName>
</protein>
<sequence>MANETTISAANAAIKWTDGEWSRIAAWLLEQKGNALLASDTLEEIKAKDVFLAQEVLPAERHRKQISIAQGFQGIRARLRIIFRQMRLDQTLAGKPEPAEQPEQPEQMRAAVADPVAQQATREARPDAQAAERETLDGLIERARPIVALICDELARVLVDAWSRPGGAARFAPLLAPLTQAVSAQAQTRIEPAAELPGASQAFTVASQPDADEAETGPLGDMQPLFDPKLPPSANSDFKPVIGLVASRAGDYADLQALYPQLRLSIVPADAVRSPEVFRNCQRIIGLRNEMPQATDDLLRRALNYRYVRLHGGAGQVREQLNAWLDNPATMSATGAVRHDKRQGNDKRRSKWPPRVER</sequence>
<keyword evidence="3" id="KW-1185">Reference proteome</keyword>
<proteinExistence type="predicted"/>
<dbReference type="Proteomes" id="UP000622890">
    <property type="component" value="Unassembled WGS sequence"/>
</dbReference>
<gene>
    <name evidence="2" type="ORF">JJB74_11200</name>
</gene>
<accession>A0A934W763</accession>
<reference evidence="2" key="1">
    <citation type="submission" date="2021-01" db="EMBL/GenBank/DDBJ databases">
        <title>Genome sequence of strain Noviherbaspirillum sp. DKR-6.</title>
        <authorList>
            <person name="Chaudhary D.K."/>
        </authorList>
    </citation>
    <scope>NUCLEOTIDE SEQUENCE</scope>
    <source>
        <strain evidence="2">DKR-6</strain>
    </source>
</reference>
<dbReference type="AlphaFoldDB" id="A0A934W763"/>
<name>A0A934W763_9BURK</name>
<feature type="region of interest" description="Disordered" evidence="1">
    <location>
        <begin position="208"/>
        <end position="227"/>
    </location>
</feature>
<dbReference type="EMBL" id="JAEPBG010000004">
    <property type="protein sequence ID" value="MBK4735178.1"/>
    <property type="molecule type" value="Genomic_DNA"/>
</dbReference>
<evidence type="ECO:0000313" key="3">
    <source>
        <dbReference type="Proteomes" id="UP000622890"/>
    </source>
</evidence>
<evidence type="ECO:0000256" key="1">
    <source>
        <dbReference type="SAM" id="MobiDB-lite"/>
    </source>
</evidence>
<organism evidence="2 3">
    <name type="scientific">Noviherbaspirillum pedocola</name>
    <dbReference type="NCBI Taxonomy" id="2801341"/>
    <lineage>
        <taxon>Bacteria</taxon>
        <taxon>Pseudomonadati</taxon>
        <taxon>Pseudomonadota</taxon>
        <taxon>Betaproteobacteria</taxon>
        <taxon>Burkholderiales</taxon>
        <taxon>Oxalobacteraceae</taxon>
        <taxon>Noviherbaspirillum</taxon>
    </lineage>
</organism>
<feature type="region of interest" description="Disordered" evidence="1">
    <location>
        <begin position="332"/>
        <end position="358"/>
    </location>
</feature>
<evidence type="ECO:0000313" key="2">
    <source>
        <dbReference type="EMBL" id="MBK4735178.1"/>
    </source>
</evidence>
<comment type="caution">
    <text evidence="2">The sequence shown here is derived from an EMBL/GenBank/DDBJ whole genome shotgun (WGS) entry which is preliminary data.</text>
</comment>